<dbReference type="Proteomes" id="UP000000539">
    <property type="component" value="Chromosome Z"/>
</dbReference>
<feature type="chain" id="PRO_5041485855" description="Avidin" evidence="8">
    <location>
        <begin position="25"/>
        <end position="250"/>
    </location>
</feature>
<evidence type="ECO:0000256" key="6">
    <source>
        <dbReference type="ARBA" id="ARBA00023180"/>
    </source>
</evidence>
<evidence type="ECO:0000256" key="2">
    <source>
        <dbReference type="ARBA" id="ARBA00006297"/>
    </source>
</evidence>
<comment type="similarity">
    <text evidence="2 8">Belongs to the avidin/streptavidin family.</text>
</comment>
<name>A0A8V0Y5M8_CHICK</name>
<accession>A0A8V0Y5M8</accession>
<evidence type="ECO:0000256" key="5">
    <source>
        <dbReference type="ARBA" id="ARBA00023157"/>
    </source>
</evidence>
<dbReference type="GO" id="GO:0009374">
    <property type="term" value="F:biotin binding"/>
    <property type="evidence" value="ECO:0000318"/>
    <property type="project" value="GO_Central"/>
</dbReference>
<evidence type="ECO:0000313" key="10">
    <source>
        <dbReference type="Proteomes" id="UP000000539"/>
    </source>
</evidence>
<evidence type="ECO:0000256" key="7">
    <source>
        <dbReference type="ARBA" id="ARBA00023267"/>
    </source>
</evidence>
<dbReference type="AlphaFoldDB" id="A0A8V0Y5M8"/>
<evidence type="ECO:0000256" key="4">
    <source>
        <dbReference type="ARBA" id="ARBA00022729"/>
    </source>
</evidence>
<reference evidence="9" key="2">
    <citation type="submission" date="2025-08" db="UniProtKB">
        <authorList>
            <consortium name="Ensembl"/>
        </authorList>
    </citation>
    <scope>IDENTIFICATION</scope>
    <source>
        <strain evidence="9">broiler</strain>
    </source>
</reference>
<proteinExistence type="inferred from homology"/>
<dbReference type="GO" id="GO:0005576">
    <property type="term" value="C:extracellular region"/>
    <property type="evidence" value="ECO:0007669"/>
    <property type="project" value="UniProtKB-SubCell"/>
</dbReference>
<keyword evidence="5" id="KW-1015">Disulfide bond</keyword>
<evidence type="ECO:0000256" key="1">
    <source>
        <dbReference type="ARBA" id="ARBA00004613"/>
    </source>
</evidence>
<dbReference type="PROSITE" id="PS51326">
    <property type="entry name" value="AVIDIN_2"/>
    <property type="match status" value="1"/>
</dbReference>
<dbReference type="InterPro" id="IPR051764">
    <property type="entry name" value="Avidin/Streptavidin-rel"/>
</dbReference>
<keyword evidence="6 8" id="KW-0325">Glycoprotein</keyword>
<protein>
    <recommendedName>
        <fullName evidence="8">Avidin</fullName>
    </recommendedName>
</protein>
<dbReference type="PANTHER" id="PTHR34399:SF3">
    <property type="entry name" value="AVID PROTEIN-RELATED"/>
    <property type="match status" value="1"/>
</dbReference>
<comment type="subcellular location">
    <subcellularLocation>
        <location evidence="1 8">Secreted</location>
    </subcellularLocation>
</comment>
<reference evidence="9" key="1">
    <citation type="submission" date="2020-11" db="EMBL/GenBank/DDBJ databases">
        <title>Gallus gallus (Chicken) genome, bGalGal1, GRCg7b, maternal haplotype autosomes + Z &amp; W.</title>
        <authorList>
            <person name="Warren W."/>
            <person name="Formenti G."/>
            <person name="Fedrigo O."/>
            <person name="Haase B."/>
            <person name="Mountcastle J."/>
            <person name="Balacco J."/>
            <person name="Tracey A."/>
            <person name="Schneider V."/>
            <person name="Okimoto R."/>
            <person name="Cheng H."/>
            <person name="Hawken R."/>
            <person name="Howe K."/>
            <person name="Jarvis E.D."/>
        </authorList>
    </citation>
    <scope>NUCLEOTIDE SEQUENCE [LARGE SCALE GENOMIC DNA]</scope>
    <source>
        <strain evidence="9">Broiler</strain>
    </source>
</reference>
<feature type="signal peptide" evidence="8">
    <location>
        <begin position="1"/>
        <end position="24"/>
    </location>
</feature>
<sequence length="250" mass="26263">MVHATSPLLLLLLLSLALVAPGLSARKCSLTGKWTNDLGSNMTIGAVNSRGEFTGTYITAVTATSNEIKESPLHGTQNTINKRTQPTFGFTVNWKFSGASLPASLQCPCSSAVLLCDKPLCFPALPHAVSSALLSFPTVSLTVSPPHCGVPDDFQPIPAVPSTMPCLPCPRCCPIPSHRAAGLLSPPGPRVQGRCWGCPQRARRAQMSCPLGRGTMALALPCPAWGSRPHSPHLPLFPQSPPLSSRASAS</sequence>
<dbReference type="InterPro" id="IPR005469">
    <property type="entry name" value="Avidin"/>
</dbReference>
<organism evidence="9 10">
    <name type="scientific">Gallus gallus</name>
    <name type="common">Chicken</name>
    <dbReference type="NCBI Taxonomy" id="9031"/>
    <lineage>
        <taxon>Eukaryota</taxon>
        <taxon>Metazoa</taxon>
        <taxon>Chordata</taxon>
        <taxon>Craniata</taxon>
        <taxon>Vertebrata</taxon>
        <taxon>Euteleostomi</taxon>
        <taxon>Archelosauria</taxon>
        <taxon>Archosauria</taxon>
        <taxon>Dinosauria</taxon>
        <taxon>Saurischia</taxon>
        <taxon>Theropoda</taxon>
        <taxon>Coelurosauria</taxon>
        <taxon>Aves</taxon>
        <taxon>Neognathae</taxon>
        <taxon>Galloanserae</taxon>
        <taxon>Galliformes</taxon>
        <taxon>Phasianidae</taxon>
        <taxon>Phasianinae</taxon>
        <taxon>Gallus</taxon>
    </lineage>
</organism>
<keyword evidence="7 8" id="KW-0092">Biotin</keyword>
<keyword evidence="3 8" id="KW-0964">Secreted</keyword>
<dbReference type="SUPFAM" id="SSF50876">
    <property type="entry name" value="Avidin/streptavidin"/>
    <property type="match status" value="1"/>
</dbReference>
<reference evidence="9" key="3">
    <citation type="submission" date="2025-09" db="UniProtKB">
        <authorList>
            <consortium name="Ensembl"/>
        </authorList>
    </citation>
    <scope>IDENTIFICATION</scope>
    <source>
        <strain evidence="9">broiler</strain>
    </source>
</reference>
<evidence type="ECO:0000256" key="3">
    <source>
        <dbReference type="ARBA" id="ARBA00022525"/>
    </source>
</evidence>
<dbReference type="Pfam" id="PF01382">
    <property type="entry name" value="Avidin"/>
    <property type="match status" value="1"/>
</dbReference>
<dbReference type="OrthoDB" id="2821340at2759"/>
<gene>
    <name evidence="9" type="primary">AVD</name>
</gene>
<dbReference type="InterPro" id="IPR005468">
    <property type="entry name" value="Avidin/str"/>
</dbReference>
<dbReference type="PRINTS" id="PR00709">
    <property type="entry name" value="AVIDIN"/>
</dbReference>
<dbReference type="PANTHER" id="PTHR34399">
    <property type="entry name" value="AVIDIN-RELATED"/>
    <property type="match status" value="1"/>
</dbReference>
<evidence type="ECO:0000313" key="9">
    <source>
        <dbReference type="Ensembl" id="ENSGALP00010015941.1"/>
    </source>
</evidence>
<evidence type="ECO:0000256" key="8">
    <source>
        <dbReference type="RuleBase" id="RU369114"/>
    </source>
</evidence>
<dbReference type="GeneTree" id="ENSGT00390000001847"/>
<comment type="subunit">
    <text evidence="8">Homotetramer.</text>
</comment>
<keyword evidence="4 8" id="KW-0732">Signal</keyword>
<dbReference type="Gene3D" id="2.40.128.30">
    <property type="entry name" value="Avidin-like"/>
    <property type="match status" value="1"/>
</dbReference>
<dbReference type="InterPro" id="IPR036896">
    <property type="entry name" value="Avidin-like_sf"/>
</dbReference>
<comment type="function">
    <text evidence="8">Forms a strong non-covalent specific complex with biotin.</text>
</comment>
<keyword evidence="10" id="KW-1185">Reference proteome</keyword>
<dbReference type="Ensembl" id="ENSGALT00010027807.1">
    <property type="protein sequence ID" value="ENSGALP00010015941.1"/>
    <property type="gene ID" value="ENSGALG00010011634.1"/>
</dbReference>